<dbReference type="Gene3D" id="6.10.20.40">
    <property type="entry name" value="TEA/ATTS domain"/>
    <property type="match status" value="1"/>
</dbReference>
<evidence type="ECO:0000256" key="2">
    <source>
        <dbReference type="PROSITE-ProRule" id="PRU00505"/>
    </source>
</evidence>
<gene>
    <name evidence="5" type="ORF">DFJ43DRAFT_370529</name>
</gene>
<comment type="caution">
    <text evidence="5">The sequence shown here is derived from an EMBL/GenBank/DDBJ whole genome shotgun (WGS) entry which is preliminary data.</text>
</comment>
<feature type="region of interest" description="Disordered" evidence="3">
    <location>
        <begin position="171"/>
        <end position="195"/>
    </location>
</feature>
<feature type="domain" description="TEA" evidence="4">
    <location>
        <begin position="62"/>
        <end position="136"/>
    </location>
</feature>
<proteinExistence type="inferred from homology"/>
<evidence type="ECO:0000256" key="1">
    <source>
        <dbReference type="ARBA" id="ARBA00008421"/>
    </source>
</evidence>
<accession>A0AA38JJG3</accession>
<dbReference type="InterPro" id="IPR038096">
    <property type="entry name" value="TEA/ATTS_sf"/>
</dbReference>
<feature type="compositionally biased region" description="Polar residues" evidence="3">
    <location>
        <begin position="1"/>
        <end position="12"/>
    </location>
</feature>
<dbReference type="PROSITE" id="PS51088">
    <property type="entry name" value="TEA_2"/>
    <property type="match status" value="1"/>
</dbReference>
<dbReference type="Pfam" id="PF01285">
    <property type="entry name" value="TEA"/>
    <property type="match status" value="1"/>
</dbReference>
<reference evidence="5" key="1">
    <citation type="submission" date="2022-08" db="EMBL/GenBank/DDBJ databases">
        <authorList>
            <consortium name="DOE Joint Genome Institute"/>
            <person name="Min B."/>
            <person name="Sierra-Patev S."/>
            <person name="Naranjo-Ortiz M."/>
            <person name="Looney B."/>
            <person name="Konkel Z."/>
            <person name="Slot J.C."/>
            <person name="Sakamoto Y."/>
            <person name="Steenwyk J.L."/>
            <person name="Rokas A."/>
            <person name="Carro J."/>
            <person name="Camarero S."/>
            <person name="Ferreira P."/>
            <person name="Molpeceres G."/>
            <person name="Ruiz-duenas F.J."/>
            <person name="Serrano A."/>
            <person name="Henrissat B."/>
            <person name="Drula E."/>
            <person name="Hughes K.W."/>
            <person name="Mata J.L."/>
            <person name="Ishikawa N.K."/>
            <person name="Vargas-Isla R."/>
            <person name="Ushijima S."/>
            <person name="Smith C.A."/>
            <person name="Ahrendt S."/>
            <person name="Andreopoulos W."/>
            <person name="He G."/>
            <person name="LaButti K."/>
            <person name="Lipzen A."/>
            <person name="Ng V."/>
            <person name="Riley R."/>
            <person name="Sandor L."/>
            <person name="Barry K."/>
            <person name="Martinez A.T."/>
            <person name="Xiao Y."/>
            <person name="Gibbons J.G."/>
            <person name="Terashima K."/>
            <person name="Hibbett D.S."/>
            <person name="Grigoriev I.V."/>
        </authorList>
    </citation>
    <scope>NUCLEOTIDE SEQUENCE</scope>
    <source>
        <strain evidence="5">ET3784</strain>
    </source>
</reference>
<sequence>MAYLSPSLSNSHYMHDSDVSSTSSPSPSLESCSLDPASSTAASGTDDVFRAVVRCRKSWKTLKGGKVVWPLHLEAALLEGLSLYQPDNSRETLLLGRFPMRNRFISDHIFKTTGETRTAKQVGSRLQQLRDTCGGGKKCMNDLLKSWFPKLTRCSVQKLLSPVLNSGTPISNRSHYSLRRSGSRSTMGSSSVPTSPISQELELLSSPNVMFIDLVPEGGPSSPVARKYSSDIDVTNVLDSVVSSSGPRRIKDIKPSLAFKSSFDSSIAAQSMFTIYYLDGTYDEDQSFLTPMMDQPAPEGATVYTCDLVPSYWHMICDNPTAFTIDHHIIREPSTSFDAPTTLFSATYKFRYVPEKDYSSPASSFSTLSSDISAFQEADTTNYRQYNHGFSTANIPEMSPSYDSKSWDCFNDLPVGQRGYTSLPNTPNCWDDYGPSSVRSCSSSSSPTTSNFPSQSQFYPL</sequence>
<comment type="similarity">
    <text evidence="1">Belongs to the TEC1 family.</text>
</comment>
<feature type="region of interest" description="Disordered" evidence="3">
    <location>
        <begin position="441"/>
        <end position="461"/>
    </location>
</feature>
<feature type="compositionally biased region" description="Low complexity" evidence="3">
    <location>
        <begin position="183"/>
        <end position="195"/>
    </location>
</feature>
<dbReference type="SMART" id="SM00426">
    <property type="entry name" value="TEA"/>
    <property type="match status" value="1"/>
</dbReference>
<dbReference type="AlphaFoldDB" id="A0AA38JJG3"/>
<name>A0AA38JJG3_9AGAR</name>
<protein>
    <recommendedName>
        <fullName evidence="4">TEA domain-containing protein</fullName>
    </recommendedName>
</protein>
<evidence type="ECO:0000256" key="3">
    <source>
        <dbReference type="SAM" id="MobiDB-lite"/>
    </source>
</evidence>
<feature type="compositionally biased region" description="Low complexity" evidence="3">
    <location>
        <begin position="19"/>
        <end position="36"/>
    </location>
</feature>
<evidence type="ECO:0000313" key="6">
    <source>
        <dbReference type="Proteomes" id="UP001176059"/>
    </source>
</evidence>
<dbReference type="GO" id="GO:0003700">
    <property type="term" value="F:DNA-binding transcription factor activity"/>
    <property type="evidence" value="ECO:0007669"/>
    <property type="project" value="InterPro"/>
</dbReference>
<dbReference type="InterPro" id="IPR000818">
    <property type="entry name" value="TEA/ATTS_dom"/>
</dbReference>
<feature type="region of interest" description="Disordered" evidence="3">
    <location>
        <begin position="1"/>
        <end position="42"/>
    </location>
</feature>
<reference evidence="5" key="2">
    <citation type="journal article" date="2023" name="Proc. Natl. Acad. Sci. U.S.A.">
        <title>A global phylogenomic analysis of the shiitake genus Lentinula.</title>
        <authorList>
            <person name="Sierra-Patev S."/>
            <person name="Min B."/>
            <person name="Naranjo-Ortiz M."/>
            <person name="Looney B."/>
            <person name="Konkel Z."/>
            <person name="Slot J.C."/>
            <person name="Sakamoto Y."/>
            <person name="Steenwyk J.L."/>
            <person name="Rokas A."/>
            <person name="Carro J."/>
            <person name="Camarero S."/>
            <person name="Ferreira P."/>
            <person name="Molpeceres G."/>
            <person name="Ruiz-Duenas F.J."/>
            <person name="Serrano A."/>
            <person name="Henrissat B."/>
            <person name="Drula E."/>
            <person name="Hughes K.W."/>
            <person name="Mata J.L."/>
            <person name="Ishikawa N.K."/>
            <person name="Vargas-Isla R."/>
            <person name="Ushijima S."/>
            <person name="Smith C.A."/>
            <person name="Donoghue J."/>
            <person name="Ahrendt S."/>
            <person name="Andreopoulos W."/>
            <person name="He G."/>
            <person name="LaButti K."/>
            <person name="Lipzen A."/>
            <person name="Ng V."/>
            <person name="Riley R."/>
            <person name="Sandor L."/>
            <person name="Barry K."/>
            <person name="Martinez A.T."/>
            <person name="Xiao Y."/>
            <person name="Gibbons J.G."/>
            <person name="Terashima K."/>
            <person name="Grigoriev I.V."/>
            <person name="Hibbett D."/>
        </authorList>
    </citation>
    <scope>NUCLEOTIDE SEQUENCE</scope>
    <source>
        <strain evidence="5">ET3784</strain>
    </source>
</reference>
<evidence type="ECO:0000313" key="5">
    <source>
        <dbReference type="EMBL" id="KAJ3731575.1"/>
    </source>
</evidence>
<organism evidence="5 6">
    <name type="scientific">Lentinula guzmanii</name>
    <dbReference type="NCBI Taxonomy" id="2804957"/>
    <lineage>
        <taxon>Eukaryota</taxon>
        <taxon>Fungi</taxon>
        <taxon>Dikarya</taxon>
        <taxon>Basidiomycota</taxon>
        <taxon>Agaricomycotina</taxon>
        <taxon>Agaricomycetes</taxon>
        <taxon>Agaricomycetidae</taxon>
        <taxon>Agaricales</taxon>
        <taxon>Marasmiineae</taxon>
        <taxon>Omphalotaceae</taxon>
        <taxon>Lentinula</taxon>
    </lineage>
</organism>
<feature type="DNA-binding region" description="TEA" evidence="2">
    <location>
        <begin position="62"/>
        <end position="136"/>
    </location>
</feature>
<keyword evidence="6" id="KW-1185">Reference proteome</keyword>
<evidence type="ECO:0000259" key="4">
    <source>
        <dbReference type="PROSITE" id="PS51088"/>
    </source>
</evidence>
<dbReference type="EMBL" id="JANVFO010000029">
    <property type="protein sequence ID" value="KAJ3731575.1"/>
    <property type="molecule type" value="Genomic_DNA"/>
</dbReference>
<dbReference type="Proteomes" id="UP001176059">
    <property type="component" value="Unassembled WGS sequence"/>
</dbReference>